<evidence type="ECO:0008006" key="5">
    <source>
        <dbReference type="Google" id="ProtNLM"/>
    </source>
</evidence>
<gene>
    <name evidence="3" type="ORF">OXPF_04630</name>
</gene>
<keyword evidence="2" id="KW-0732">Signal</keyword>
<proteinExistence type="predicted"/>
<feature type="signal peptide" evidence="2">
    <location>
        <begin position="1"/>
        <end position="30"/>
    </location>
</feature>
<feature type="chain" id="PRO_5038508936" description="DUF5666 domain-containing protein" evidence="2">
    <location>
        <begin position="31"/>
        <end position="141"/>
    </location>
</feature>
<evidence type="ECO:0000313" key="3">
    <source>
        <dbReference type="EMBL" id="KPU45983.1"/>
    </source>
</evidence>
<protein>
    <recommendedName>
        <fullName evidence="5">DUF5666 domain-containing protein</fullName>
    </recommendedName>
</protein>
<sequence>MTKSKNLIVMLAVLMLSAVLFIGCSPSGGAETSPDDQTEGQTLEDITTGQNEIDQDEADQDETQSESTISGTLKSVDAASGMITITTQNGDELAFKATSESKFFVGESSLTITELADKTDLKVNIEYDSETKDLISISIQG</sequence>
<dbReference type="AlphaFoldDB" id="A0A0P8X5A8"/>
<evidence type="ECO:0000313" key="4">
    <source>
        <dbReference type="Proteomes" id="UP000050326"/>
    </source>
</evidence>
<accession>A0A0P8X5A8</accession>
<organism evidence="3 4">
    <name type="scientific">Oxobacter pfennigii</name>
    <dbReference type="NCBI Taxonomy" id="36849"/>
    <lineage>
        <taxon>Bacteria</taxon>
        <taxon>Bacillati</taxon>
        <taxon>Bacillota</taxon>
        <taxon>Clostridia</taxon>
        <taxon>Eubacteriales</taxon>
        <taxon>Clostridiaceae</taxon>
        <taxon>Oxobacter</taxon>
    </lineage>
</organism>
<dbReference type="Proteomes" id="UP000050326">
    <property type="component" value="Unassembled WGS sequence"/>
</dbReference>
<dbReference type="RefSeq" id="WP_054873596.1">
    <property type="nucleotide sequence ID" value="NZ_LKET01000016.1"/>
</dbReference>
<feature type="region of interest" description="Disordered" evidence="1">
    <location>
        <begin position="49"/>
        <end position="71"/>
    </location>
</feature>
<dbReference type="STRING" id="36849.OXPF_04630"/>
<name>A0A0P8X5A8_9CLOT</name>
<evidence type="ECO:0000256" key="2">
    <source>
        <dbReference type="SAM" id="SignalP"/>
    </source>
</evidence>
<comment type="caution">
    <text evidence="3">The sequence shown here is derived from an EMBL/GenBank/DDBJ whole genome shotgun (WGS) entry which is preliminary data.</text>
</comment>
<evidence type="ECO:0000256" key="1">
    <source>
        <dbReference type="SAM" id="MobiDB-lite"/>
    </source>
</evidence>
<dbReference type="PROSITE" id="PS51257">
    <property type="entry name" value="PROKAR_LIPOPROTEIN"/>
    <property type="match status" value="1"/>
</dbReference>
<keyword evidence="4" id="KW-1185">Reference proteome</keyword>
<feature type="compositionally biased region" description="Acidic residues" evidence="1">
    <location>
        <begin position="53"/>
        <end position="64"/>
    </location>
</feature>
<dbReference type="EMBL" id="LKET01000016">
    <property type="protein sequence ID" value="KPU45983.1"/>
    <property type="molecule type" value="Genomic_DNA"/>
</dbReference>
<reference evidence="3 4" key="1">
    <citation type="submission" date="2015-09" db="EMBL/GenBank/DDBJ databases">
        <title>Genome sequence of Oxobacter pfennigii DSM 3222.</title>
        <authorList>
            <person name="Poehlein A."/>
            <person name="Bengelsdorf F.R."/>
            <person name="Schiel-Bengelsdorf B."/>
            <person name="Duerre P."/>
            <person name="Daniel R."/>
        </authorList>
    </citation>
    <scope>NUCLEOTIDE SEQUENCE [LARGE SCALE GENOMIC DNA]</scope>
    <source>
        <strain evidence="3 4">DSM 3222</strain>
    </source>
</reference>